<protein>
    <submittedName>
        <fullName evidence="1">Uncharacterized protein</fullName>
    </submittedName>
</protein>
<organism evidence="1 2">
    <name type="scientific">Allobacillus halotolerans</name>
    <dbReference type="NCBI Taxonomy" id="570278"/>
    <lineage>
        <taxon>Bacteria</taxon>
        <taxon>Bacillati</taxon>
        <taxon>Bacillota</taxon>
        <taxon>Bacilli</taxon>
        <taxon>Bacillales</taxon>
        <taxon>Bacillaceae</taxon>
        <taxon>Allobacillus</taxon>
    </lineage>
</organism>
<evidence type="ECO:0000313" key="2">
    <source>
        <dbReference type="Proteomes" id="UP000812672"/>
    </source>
</evidence>
<name>A0ABS6GN90_9BACI</name>
<evidence type="ECO:0000313" key="1">
    <source>
        <dbReference type="EMBL" id="MBU6079897.1"/>
    </source>
</evidence>
<sequence>MEAINKYYEWINEECPIEIISFKEADGCSDFIGVDGEMYFILDYEDYFQAYGVNFFTMAWVEEYWEDVAFFFVRDEAVKYTKYQSHNLHHPRVFSHHLGYANQGDLPHFYELLMKMSNQLKYDSGK</sequence>
<comment type="caution">
    <text evidence="1">The sequence shown here is derived from an EMBL/GenBank/DDBJ whole genome shotgun (WGS) entry which is preliminary data.</text>
</comment>
<accession>A0ABS6GN90</accession>
<proteinExistence type="predicted"/>
<dbReference type="RefSeq" id="WP_144161079.1">
    <property type="nucleotide sequence ID" value="NZ_CAUPKR010000003.1"/>
</dbReference>
<dbReference type="EMBL" id="JAHLZF010000002">
    <property type="protein sequence ID" value="MBU6079897.1"/>
    <property type="molecule type" value="Genomic_DNA"/>
</dbReference>
<gene>
    <name evidence="1" type="ORF">KQ486_02595</name>
</gene>
<reference evidence="1 2" key="1">
    <citation type="journal article" date="2011" name="Int. J. Syst. Evol. Microbiol.">
        <title>Allobacillus halotolerans gen. nov., sp. nov. isolated from shrimp paste.</title>
        <authorList>
            <person name="Sheu S.Y."/>
            <person name="Arun A.B."/>
            <person name="Jiang S.R."/>
            <person name="Young C.C."/>
            <person name="Chen W.M."/>
        </authorList>
    </citation>
    <scope>NUCLEOTIDE SEQUENCE [LARGE SCALE GENOMIC DNA]</scope>
    <source>
        <strain evidence="1 2">LMG 24826</strain>
    </source>
</reference>
<keyword evidence="2" id="KW-1185">Reference proteome</keyword>
<dbReference type="Proteomes" id="UP000812672">
    <property type="component" value="Unassembled WGS sequence"/>
</dbReference>